<comment type="caution">
    <text evidence="1">The sequence shown here is derived from an EMBL/GenBank/DDBJ whole genome shotgun (WGS) entry which is preliminary data.</text>
</comment>
<protein>
    <submittedName>
        <fullName evidence="1">Uncharacterized protein</fullName>
    </submittedName>
</protein>
<sequence>MLSGCQALPSKQEGEARGVIFLRAEHCLSEYLRELRIVYPGPCLTVTGINGTAATPRPDGFIEVPVRQPVEITAECYYRHLDGSEQAGSRTTVSLALAADRFTHAGLRWYLHAHTQAWRTTGCEPTLSRSIYPTYRSD</sequence>
<dbReference type="Proteomes" id="UP000231409">
    <property type="component" value="Unassembled WGS sequence"/>
</dbReference>
<keyword evidence="2" id="KW-1185">Reference proteome</keyword>
<organism evidence="1 2">
    <name type="scientific">Marinobacter profundi</name>
    <dbReference type="NCBI Taxonomy" id="2666256"/>
    <lineage>
        <taxon>Bacteria</taxon>
        <taxon>Pseudomonadati</taxon>
        <taxon>Pseudomonadota</taxon>
        <taxon>Gammaproteobacteria</taxon>
        <taxon>Pseudomonadales</taxon>
        <taxon>Marinobacteraceae</taxon>
        <taxon>Marinobacter</taxon>
    </lineage>
</organism>
<proteinExistence type="predicted"/>
<dbReference type="EMBL" id="NTFH01000006">
    <property type="protein sequence ID" value="PHQ15555.1"/>
    <property type="molecule type" value="Genomic_DNA"/>
</dbReference>
<name>A0A2G1UM84_9GAMM</name>
<gene>
    <name evidence="1" type="ORF">CLH61_07765</name>
</gene>
<evidence type="ECO:0000313" key="2">
    <source>
        <dbReference type="Proteomes" id="UP000231409"/>
    </source>
</evidence>
<reference evidence="1 2" key="1">
    <citation type="submission" date="2017-09" db="EMBL/GenBank/DDBJ databases">
        <title>The draft genome sequences of Marinobacter sp. PWS21.</title>
        <authorList>
            <person name="Cao J."/>
        </authorList>
    </citation>
    <scope>NUCLEOTIDE SEQUENCE [LARGE SCALE GENOMIC DNA]</scope>
    <source>
        <strain evidence="1 2">PWS21</strain>
    </source>
</reference>
<accession>A0A2G1UM84</accession>
<evidence type="ECO:0000313" key="1">
    <source>
        <dbReference type="EMBL" id="PHQ15555.1"/>
    </source>
</evidence>
<dbReference type="AlphaFoldDB" id="A0A2G1UM84"/>